<gene>
    <name evidence="3" type="ORF">C9374_011418</name>
</gene>
<feature type="compositionally biased region" description="Basic and acidic residues" evidence="1">
    <location>
        <begin position="108"/>
        <end position="121"/>
    </location>
</feature>
<protein>
    <recommendedName>
        <fullName evidence="5">Glycosyl transferase family 1 domain-containing protein</fullName>
    </recommendedName>
</protein>
<dbReference type="Proteomes" id="UP000816034">
    <property type="component" value="Unassembled WGS sequence"/>
</dbReference>
<feature type="region of interest" description="Disordered" evidence="1">
    <location>
        <begin position="85"/>
        <end position="170"/>
    </location>
</feature>
<keyword evidence="4" id="KW-1185">Reference proteome</keyword>
<name>A0AA88KP13_NAELO</name>
<comment type="caution">
    <text evidence="3">The sequence shown here is derived from an EMBL/GenBank/DDBJ whole genome shotgun (WGS) entry which is preliminary data.</text>
</comment>
<evidence type="ECO:0000313" key="3">
    <source>
        <dbReference type="EMBL" id="KAG2392693.1"/>
    </source>
</evidence>
<dbReference type="AlphaFoldDB" id="A0AA88KP13"/>
<proteinExistence type="predicted"/>
<dbReference type="PANTHER" id="PTHR46656:SF3">
    <property type="entry name" value="PUTATIVE-RELATED"/>
    <property type="match status" value="1"/>
</dbReference>
<evidence type="ECO:0000256" key="2">
    <source>
        <dbReference type="SAM" id="Phobius"/>
    </source>
</evidence>
<accession>A0AA88KP13</accession>
<keyword evidence="2" id="KW-0812">Transmembrane</keyword>
<dbReference type="PANTHER" id="PTHR46656">
    <property type="entry name" value="PUTATIVE-RELATED"/>
    <property type="match status" value="1"/>
</dbReference>
<dbReference type="Gene3D" id="3.40.50.2000">
    <property type="entry name" value="Glycogen Phosphorylase B"/>
    <property type="match status" value="1"/>
</dbReference>
<evidence type="ECO:0000313" key="4">
    <source>
        <dbReference type="Proteomes" id="UP000816034"/>
    </source>
</evidence>
<feature type="region of interest" description="Disordered" evidence="1">
    <location>
        <begin position="887"/>
        <end position="951"/>
    </location>
</feature>
<reference evidence="3 4" key="1">
    <citation type="journal article" date="2018" name="BMC Genomics">
        <title>The genome of Naegleria lovaniensis, the basis for a comparative approach to unravel pathogenicity factors of the human pathogenic amoeba N. fowleri.</title>
        <authorList>
            <person name="Liechti N."/>
            <person name="Schurch N."/>
            <person name="Bruggmann R."/>
            <person name="Wittwer M."/>
        </authorList>
    </citation>
    <scope>NUCLEOTIDE SEQUENCE [LARGE SCALE GENOMIC DNA]</scope>
    <source>
        <strain evidence="3 4">ATCC 30569</strain>
    </source>
</reference>
<feature type="transmembrane region" description="Helical" evidence="2">
    <location>
        <begin position="21"/>
        <end position="41"/>
    </location>
</feature>
<evidence type="ECO:0008006" key="5">
    <source>
        <dbReference type="Google" id="ProtNLM"/>
    </source>
</evidence>
<feature type="compositionally biased region" description="Polar residues" evidence="1">
    <location>
        <begin position="894"/>
        <end position="908"/>
    </location>
</feature>
<dbReference type="EMBL" id="PYSW02000004">
    <property type="protein sequence ID" value="KAG2392693.1"/>
    <property type="molecule type" value="Genomic_DNA"/>
</dbReference>
<feature type="compositionally biased region" description="Polar residues" evidence="1">
    <location>
        <begin position="138"/>
        <end position="158"/>
    </location>
</feature>
<keyword evidence="2" id="KW-0472">Membrane</keyword>
<keyword evidence="2" id="KW-1133">Transmembrane helix</keyword>
<dbReference type="GeneID" id="68103872"/>
<feature type="compositionally biased region" description="Basic residues" evidence="1">
    <location>
        <begin position="126"/>
        <end position="136"/>
    </location>
</feature>
<sequence length="951" mass="106883">MMINTLVNRAHSSLMPLLRKRVLFFVVLTLGILMFIQVILFKSYLSNKNHQHSAKLNLPNSEILTQADNSNTGTPMALQHTDTASPIDAEEEASPIISRDSQLSSKPISERHLDNNIDRSDSSANIRKRASNKKQAQRIPSANSGSESTRSSITIDSNESVKPKKEPKKPTTIPTVHYLFICDSNINNKCASDEEWVSKIKNQVPNDVKMQKTDSSLETNADMKVNFVLFSNKDQPPSQLKDDDLSKQLQFVKIKENNIPKTVNNYVQEFVKDDYDMIIFIHGNAIPIAFSYYQTWDMLDEMDQVGSITVLSKTAKTKTVGWNIRARSCDGKSKAFSLVKHLAGYDVTMFSDYSLNKKGNPKHAKSRFDDDIDIFLPDFTGLSMLKKTFTSVQGFNENLKKDYALDLMLKVSKSSFSSLFSLNNVIQSFDPSGEDEEIVFSENEVQRCDSSSPSSVRPIENSLNSLYYETVMNIFNDRLFLRNVELIYTITSLDTATVREAVTNLAGLEGKVMITLKAQDENKAISLLSKHVNIPTPFRSAINRIESMASINSQSTTSSSSNQKIYFYHGNPPQFSCPTGSSLCIGKTQVISSGETKIPTEWVKSCNSAVDQVWVSSKFAFEALRGAGVKKKKLVFVPTGVDTKLLRPRFKLSNSKATTDTTFKFLTILDWNNKKSARDVLLKAFIDAFSANDKVILTIKPMRPLQARVNSQQLLQEAFRSLNVTKKDENTRPRIELLSVDVPTEKMPEFYQRFDGLVMPGEIESQEQLSTLLEAMASGLITIASESIDTLDFMNEANSFLLPSVSTTPDSEASAYLSETLSYILNNRNQLETATVNKARFDMLDFYDQSTVIREWLERMEPSIDDDLGFEESSTDSTTTTTALSSFREDDFADQTTLPTNDNHQEQVTAKKKNKKNKNTTPIQEENHQTDNTESNHPNSNNNHHVITTPH</sequence>
<dbReference type="RefSeq" id="XP_044554587.1">
    <property type="nucleotide sequence ID" value="XM_044687071.1"/>
</dbReference>
<organism evidence="3 4">
    <name type="scientific">Naegleria lovaniensis</name>
    <name type="common">Amoeba</name>
    <dbReference type="NCBI Taxonomy" id="51637"/>
    <lineage>
        <taxon>Eukaryota</taxon>
        <taxon>Discoba</taxon>
        <taxon>Heterolobosea</taxon>
        <taxon>Tetramitia</taxon>
        <taxon>Eutetramitia</taxon>
        <taxon>Vahlkampfiidae</taxon>
        <taxon>Naegleria</taxon>
    </lineage>
</organism>
<feature type="compositionally biased region" description="Low complexity" evidence="1">
    <location>
        <begin position="935"/>
        <end position="945"/>
    </location>
</feature>
<evidence type="ECO:0000256" key="1">
    <source>
        <dbReference type="SAM" id="MobiDB-lite"/>
    </source>
</evidence>
<dbReference type="SUPFAM" id="SSF53756">
    <property type="entry name" value="UDP-Glycosyltransferase/glycogen phosphorylase"/>
    <property type="match status" value="1"/>
</dbReference>